<comment type="caution">
    <text evidence="2">The sequence shown here is derived from an EMBL/GenBank/DDBJ whole genome shotgun (WGS) entry which is preliminary data.</text>
</comment>
<protein>
    <recommendedName>
        <fullName evidence="1">Ice-binding protein C-terminal domain-containing protein</fullName>
    </recommendedName>
</protein>
<dbReference type="Pfam" id="PF07589">
    <property type="entry name" value="PEP-CTERM"/>
    <property type="match status" value="1"/>
</dbReference>
<evidence type="ECO:0000259" key="1">
    <source>
        <dbReference type="Pfam" id="PF07589"/>
    </source>
</evidence>
<feature type="domain" description="Ice-binding protein C-terminal" evidence="1">
    <location>
        <begin position="141"/>
        <end position="165"/>
    </location>
</feature>
<dbReference type="InterPro" id="IPR013424">
    <property type="entry name" value="Ice-binding_C"/>
</dbReference>
<name>X0XNG1_9ZZZZ</name>
<sequence length="168" mass="18195">MFSFQLAVRLAVVLLVAISTGLLTSTATAIPYVPGSGPVEIQFSPIPNNELSLYNLEGAFTFTTTAEQEAVLRLFDVDPIGGVERFEAFDHGLYTGLWTENGCCLALNPGFHSLTFRIQQWKITEPDIEPNIWLATFEVTAVPEPSTALLLACGLAGLAAAGRRRSLH</sequence>
<evidence type="ECO:0000313" key="2">
    <source>
        <dbReference type="EMBL" id="GAG44709.1"/>
    </source>
</evidence>
<reference evidence="2" key="1">
    <citation type="journal article" date="2014" name="Front. Microbiol.">
        <title>High frequency of phylogenetically diverse reductive dehalogenase-homologous genes in deep subseafloor sedimentary metagenomes.</title>
        <authorList>
            <person name="Kawai M."/>
            <person name="Futagami T."/>
            <person name="Toyoda A."/>
            <person name="Takaki Y."/>
            <person name="Nishi S."/>
            <person name="Hori S."/>
            <person name="Arai W."/>
            <person name="Tsubouchi T."/>
            <person name="Morono Y."/>
            <person name="Uchiyama I."/>
            <person name="Ito T."/>
            <person name="Fujiyama A."/>
            <person name="Inagaki F."/>
            <person name="Takami H."/>
        </authorList>
    </citation>
    <scope>NUCLEOTIDE SEQUENCE</scope>
    <source>
        <strain evidence="2">Expedition CK06-06</strain>
    </source>
</reference>
<proteinExistence type="predicted"/>
<accession>X0XNG1</accession>
<dbReference type="AlphaFoldDB" id="X0XNG1"/>
<gene>
    <name evidence="2" type="ORF">S01H1_74783</name>
</gene>
<dbReference type="EMBL" id="BARS01050048">
    <property type="protein sequence ID" value="GAG44709.1"/>
    <property type="molecule type" value="Genomic_DNA"/>
</dbReference>
<dbReference type="NCBIfam" id="TIGR02595">
    <property type="entry name" value="PEP_CTERM"/>
    <property type="match status" value="1"/>
</dbReference>
<organism evidence="2">
    <name type="scientific">marine sediment metagenome</name>
    <dbReference type="NCBI Taxonomy" id="412755"/>
    <lineage>
        <taxon>unclassified sequences</taxon>
        <taxon>metagenomes</taxon>
        <taxon>ecological metagenomes</taxon>
    </lineage>
</organism>